<feature type="region of interest" description="Disordered" evidence="8">
    <location>
        <begin position="525"/>
        <end position="572"/>
    </location>
</feature>
<dbReference type="Gene3D" id="2.20.25.80">
    <property type="entry name" value="WRKY domain"/>
    <property type="match status" value="1"/>
</dbReference>
<keyword evidence="11" id="KW-1185">Reference proteome</keyword>
<dbReference type="AlphaFoldDB" id="A0A8X8W1C2"/>
<proteinExistence type="inferred from homology"/>
<protein>
    <recommendedName>
        <fullName evidence="9">WRKY domain-containing protein</fullName>
    </recommendedName>
</protein>
<evidence type="ECO:0000313" key="11">
    <source>
        <dbReference type="Proteomes" id="UP000298416"/>
    </source>
</evidence>
<keyword evidence="5" id="KW-0804">Transcription</keyword>
<name>A0A8X8W1C2_SALSN</name>
<dbReference type="Pfam" id="PF03106">
    <property type="entry name" value="WRKY"/>
    <property type="match status" value="1"/>
</dbReference>
<comment type="caution">
    <text evidence="10">The sequence shown here is derived from an EMBL/GenBank/DDBJ whole genome shotgun (WGS) entry which is preliminary data.</text>
</comment>
<accession>A0A8X8W1C2</accession>
<feature type="region of interest" description="Disordered" evidence="8">
    <location>
        <begin position="178"/>
        <end position="217"/>
    </location>
</feature>
<dbReference type="PANTHER" id="PTHR31429">
    <property type="entry name" value="WRKY TRANSCRIPTION FACTOR 36-RELATED"/>
    <property type="match status" value="1"/>
</dbReference>
<evidence type="ECO:0000256" key="8">
    <source>
        <dbReference type="SAM" id="MobiDB-lite"/>
    </source>
</evidence>
<dbReference type="PANTHER" id="PTHR31429:SF86">
    <property type="entry name" value="WRKY TRANSCRIPTION FACTOR 61-RELATED"/>
    <property type="match status" value="1"/>
</dbReference>
<evidence type="ECO:0000256" key="4">
    <source>
        <dbReference type="ARBA" id="ARBA00023125"/>
    </source>
</evidence>
<dbReference type="InterPro" id="IPR036576">
    <property type="entry name" value="WRKY_dom_sf"/>
</dbReference>
<feature type="region of interest" description="Disordered" evidence="8">
    <location>
        <begin position="36"/>
        <end position="55"/>
    </location>
</feature>
<feature type="compositionally biased region" description="Low complexity" evidence="8">
    <location>
        <begin position="547"/>
        <end position="565"/>
    </location>
</feature>
<reference evidence="10" key="2">
    <citation type="submission" date="2020-08" db="EMBL/GenBank/DDBJ databases">
        <title>Plant Genome Project.</title>
        <authorList>
            <person name="Zhang R.-G."/>
        </authorList>
    </citation>
    <scope>NUCLEOTIDE SEQUENCE</scope>
    <source>
        <strain evidence="10">Huo1</strain>
        <tissue evidence="10">Leaf</tissue>
    </source>
</reference>
<dbReference type="GO" id="GO:0005634">
    <property type="term" value="C:nucleus"/>
    <property type="evidence" value="ECO:0007669"/>
    <property type="project" value="UniProtKB-SubCell"/>
</dbReference>
<dbReference type="Proteomes" id="UP000298416">
    <property type="component" value="Unassembled WGS sequence"/>
</dbReference>
<evidence type="ECO:0000256" key="1">
    <source>
        <dbReference type="ARBA" id="ARBA00004123"/>
    </source>
</evidence>
<comment type="similarity">
    <text evidence="7">Belongs to the WRKY group II-b family.</text>
</comment>
<dbReference type="PROSITE" id="PS50811">
    <property type="entry name" value="WRKY"/>
    <property type="match status" value="1"/>
</dbReference>
<keyword evidence="6" id="KW-0539">Nucleus</keyword>
<sequence>MDISLHKSVLGDESKPSESNGDEESCVEEIVLHQFGAGKGAQDNDNQKNSNCSNQLDEQLGTTKAEMDEVMEENQRLKMYLDRILQDYRTLQMQYRDVVQREAMAKSPHRSDHDLTEAPADHEVIDLSLAMSSMDRKVELHKTPKINDNEIGDDKQGLSLGLDCKFDLPEKSPVLEHSMEEVKEEAGETWPPKGVKNGRDGGGEDEISQQNPTKRARVSVRVRCDTPTMNDGCQWRKYGQKISKGNPCPRAYYRCTVAPSCPVRKQVQRCAEDMSILITTYEGTHNHPLPISATAMASTTSAAASMLMSGSSTSGTGPSSSSSITTTANLHGLNFYLSDNSRTKPAFYLPNSSISPSYPTITLDLTSSSSSSASSHLNRLGSSVNNNNFVPRYSTTNLNFSSLESNPLPVSYNNATLNYGQQQQINRNQNAASLSFGSQPYENLYQSYLQKTMSNPNPNPNQQNLGPDTIAAATKAITSDPSFQTVLAAALTSIIGGNHNAAEKSSGGDAFPILSSFPPNSNSNKCAPHFMNKSSSSSSSQQPGLTLLSPPFLFSSSNKSKSNSPADNRDHV</sequence>
<keyword evidence="2" id="KW-0805">Transcription regulation</keyword>
<reference evidence="10" key="1">
    <citation type="submission" date="2018-01" db="EMBL/GenBank/DDBJ databases">
        <authorList>
            <person name="Mao J.F."/>
        </authorList>
    </citation>
    <scope>NUCLEOTIDE SEQUENCE</scope>
    <source>
        <strain evidence="10">Huo1</strain>
        <tissue evidence="10">Leaf</tissue>
    </source>
</reference>
<feature type="region of interest" description="Disordered" evidence="8">
    <location>
        <begin position="1"/>
        <end position="25"/>
    </location>
</feature>
<dbReference type="SUPFAM" id="SSF118290">
    <property type="entry name" value="WRKY DNA-binding domain"/>
    <property type="match status" value="1"/>
</dbReference>
<evidence type="ECO:0000256" key="6">
    <source>
        <dbReference type="ARBA" id="ARBA00023242"/>
    </source>
</evidence>
<evidence type="ECO:0000256" key="5">
    <source>
        <dbReference type="ARBA" id="ARBA00023163"/>
    </source>
</evidence>
<comment type="subcellular location">
    <subcellularLocation>
        <location evidence="1">Nucleus</location>
    </subcellularLocation>
</comment>
<feature type="compositionally biased region" description="Polar residues" evidence="8">
    <location>
        <begin position="43"/>
        <end position="55"/>
    </location>
</feature>
<dbReference type="InterPro" id="IPR044810">
    <property type="entry name" value="WRKY_plant"/>
</dbReference>
<gene>
    <name evidence="10" type="ORF">SASPL_154997</name>
</gene>
<dbReference type="EMBL" id="PNBA02000022">
    <property type="protein sequence ID" value="KAG6386109.1"/>
    <property type="molecule type" value="Genomic_DNA"/>
</dbReference>
<organism evidence="10">
    <name type="scientific">Salvia splendens</name>
    <name type="common">Scarlet sage</name>
    <dbReference type="NCBI Taxonomy" id="180675"/>
    <lineage>
        <taxon>Eukaryota</taxon>
        <taxon>Viridiplantae</taxon>
        <taxon>Streptophyta</taxon>
        <taxon>Embryophyta</taxon>
        <taxon>Tracheophyta</taxon>
        <taxon>Spermatophyta</taxon>
        <taxon>Magnoliopsida</taxon>
        <taxon>eudicotyledons</taxon>
        <taxon>Gunneridae</taxon>
        <taxon>Pentapetalae</taxon>
        <taxon>asterids</taxon>
        <taxon>lamiids</taxon>
        <taxon>Lamiales</taxon>
        <taxon>Lamiaceae</taxon>
        <taxon>Nepetoideae</taxon>
        <taxon>Mentheae</taxon>
        <taxon>Salviinae</taxon>
        <taxon>Salvia</taxon>
        <taxon>Salvia subgen. Calosphace</taxon>
        <taxon>core Calosphace</taxon>
    </lineage>
</organism>
<evidence type="ECO:0000256" key="7">
    <source>
        <dbReference type="ARBA" id="ARBA00061007"/>
    </source>
</evidence>
<evidence type="ECO:0000256" key="2">
    <source>
        <dbReference type="ARBA" id="ARBA00023015"/>
    </source>
</evidence>
<dbReference type="GO" id="GO:0003700">
    <property type="term" value="F:DNA-binding transcription factor activity"/>
    <property type="evidence" value="ECO:0007669"/>
    <property type="project" value="InterPro"/>
</dbReference>
<evidence type="ECO:0000256" key="3">
    <source>
        <dbReference type="ARBA" id="ARBA00023054"/>
    </source>
</evidence>
<keyword evidence="3" id="KW-0175">Coiled coil</keyword>
<evidence type="ECO:0000313" key="10">
    <source>
        <dbReference type="EMBL" id="KAG6386109.1"/>
    </source>
</evidence>
<feature type="domain" description="WRKY" evidence="9">
    <location>
        <begin position="224"/>
        <end position="290"/>
    </location>
</feature>
<dbReference type="InterPro" id="IPR003657">
    <property type="entry name" value="WRKY_dom"/>
</dbReference>
<dbReference type="FunFam" id="2.20.25.80:FF:000002">
    <property type="entry name" value="probable WRKY transcription factor 31"/>
    <property type="match status" value="1"/>
</dbReference>
<evidence type="ECO:0000259" key="9">
    <source>
        <dbReference type="PROSITE" id="PS50811"/>
    </source>
</evidence>
<dbReference type="SMART" id="SM00774">
    <property type="entry name" value="WRKY"/>
    <property type="match status" value="1"/>
</dbReference>
<dbReference type="GO" id="GO:0043565">
    <property type="term" value="F:sequence-specific DNA binding"/>
    <property type="evidence" value="ECO:0007669"/>
    <property type="project" value="InterPro"/>
</dbReference>
<keyword evidence="4" id="KW-0238">DNA-binding</keyword>